<dbReference type="OrthoDB" id="5427833at2759"/>
<dbReference type="VEuPathDB" id="FungiDB:PV07_00631"/>
<evidence type="ECO:0000256" key="1">
    <source>
        <dbReference type="SAM" id="MobiDB-lite"/>
    </source>
</evidence>
<feature type="region of interest" description="Disordered" evidence="1">
    <location>
        <begin position="117"/>
        <end position="252"/>
    </location>
</feature>
<feature type="signal peptide" evidence="2">
    <location>
        <begin position="1"/>
        <end position="24"/>
    </location>
</feature>
<accession>A0A0D2CV89</accession>
<feature type="chain" id="PRO_5002240014" description="Extracellular membrane protein CFEM domain-containing protein" evidence="2">
    <location>
        <begin position="25"/>
        <end position="276"/>
    </location>
</feature>
<gene>
    <name evidence="3" type="ORF">PV07_00631</name>
</gene>
<dbReference type="GeneID" id="27339825"/>
<protein>
    <recommendedName>
        <fullName evidence="5">Extracellular membrane protein CFEM domain-containing protein</fullName>
    </recommendedName>
</protein>
<name>A0A0D2CV89_9EURO</name>
<feature type="compositionally biased region" description="Gly residues" evidence="1">
    <location>
        <begin position="233"/>
        <end position="242"/>
    </location>
</feature>
<feature type="compositionally biased region" description="Low complexity" evidence="1">
    <location>
        <begin position="117"/>
        <end position="232"/>
    </location>
</feature>
<dbReference type="STRING" id="569365.A0A0D2CV89"/>
<evidence type="ECO:0000256" key="2">
    <source>
        <dbReference type="SAM" id="SignalP"/>
    </source>
</evidence>
<evidence type="ECO:0008006" key="5">
    <source>
        <dbReference type="Google" id="ProtNLM"/>
    </source>
</evidence>
<evidence type="ECO:0000313" key="4">
    <source>
        <dbReference type="Proteomes" id="UP000054466"/>
    </source>
</evidence>
<keyword evidence="4" id="KW-1185">Reference proteome</keyword>
<dbReference type="EMBL" id="KN847040">
    <property type="protein sequence ID" value="KIW33810.1"/>
    <property type="molecule type" value="Genomic_DNA"/>
</dbReference>
<sequence length="276" mass="27740">MELRIQYQLILAIVFHALVQSSSATVSFPSIQAIIGFSSSCTLAYDTPVNDCDLNDFQGIGGTGTCSNDCQSSLEASQRFVQRFCSGEQADGNSLIGQLFVGNVVDFLCGDNNSGGATTATTTQGTTEATQTSTSAETSMSMATDTASPGTSATETSSLPSTLTTSVSQTGSASKTTSTSKAESTKQSSSTSTSMPTSIESATSTLTAISSSSKSSSASTATSTSNTSNSQESGGGSGGGSPFDGTFSSRASSNPLQLHSAILAFAGSALLFMAVG</sequence>
<dbReference type="AlphaFoldDB" id="A0A0D2CV89"/>
<reference evidence="3 4" key="1">
    <citation type="submission" date="2015-01" db="EMBL/GenBank/DDBJ databases">
        <title>The Genome Sequence of Cladophialophora immunda CBS83496.</title>
        <authorList>
            <consortium name="The Broad Institute Genomics Platform"/>
            <person name="Cuomo C."/>
            <person name="de Hoog S."/>
            <person name="Gorbushina A."/>
            <person name="Stielow B."/>
            <person name="Teixiera M."/>
            <person name="Abouelleil A."/>
            <person name="Chapman S.B."/>
            <person name="Priest M."/>
            <person name="Young S.K."/>
            <person name="Wortman J."/>
            <person name="Nusbaum C."/>
            <person name="Birren B."/>
        </authorList>
    </citation>
    <scope>NUCLEOTIDE SEQUENCE [LARGE SCALE GENOMIC DNA]</scope>
    <source>
        <strain evidence="3 4">CBS 83496</strain>
    </source>
</reference>
<dbReference type="Proteomes" id="UP000054466">
    <property type="component" value="Unassembled WGS sequence"/>
</dbReference>
<dbReference type="HOGENOM" id="CLU_087979_0_0_1"/>
<organism evidence="3 4">
    <name type="scientific">Cladophialophora immunda</name>
    <dbReference type="NCBI Taxonomy" id="569365"/>
    <lineage>
        <taxon>Eukaryota</taxon>
        <taxon>Fungi</taxon>
        <taxon>Dikarya</taxon>
        <taxon>Ascomycota</taxon>
        <taxon>Pezizomycotina</taxon>
        <taxon>Eurotiomycetes</taxon>
        <taxon>Chaetothyriomycetidae</taxon>
        <taxon>Chaetothyriales</taxon>
        <taxon>Herpotrichiellaceae</taxon>
        <taxon>Cladophialophora</taxon>
    </lineage>
</organism>
<keyword evidence="2" id="KW-0732">Signal</keyword>
<dbReference type="RefSeq" id="XP_016254026.1">
    <property type="nucleotide sequence ID" value="XM_016387098.1"/>
</dbReference>
<evidence type="ECO:0000313" key="3">
    <source>
        <dbReference type="EMBL" id="KIW33810.1"/>
    </source>
</evidence>
<proteinExistence type="predicted"/>